<dbReference type="CDD" id="cd18809">
    <property type="entry name" value="SF1_C_RecD"/>
    <property type="match status" value="1"/>
</dbReference>
<dbReference type="EMBL" id="AXCW01000234">
    <property type="protein sequence ID" value="EYR62468.1"/>
    <property type="molecule type" value="Genomic_DNA"/>
</dbReference>
<feature type="compositionally biased region" description="Low complexity" evidence="1">
    <location>
        <begin position="1177"/>
        <end position="1190"/>
    </location>
</feature>
<name>A0A021VMY9_9CELL</name>
<dbReference type="Gene3D" id="3.40.50.300">
    <property type="entry name" value="P-loop containing nucleotide triphosphate hydrolases"/>
    <property type="match status" value="2"/>
</dbReference>
<feature type="region of interest" description="Disordered" evidence="1">
    <location>
        <begin position="1167"/>
        <end position="1200"/>
    </location>
</feature>
<evidence type="ECO:0000313" key="4">
    <source>
        <dbReference type="Proteomes" id="UP000019753"/>
    </source>
</evidence>
<dbReference type="SUPFAM" id="SSF55464">
    <property type="entry name" value="Origin of replication-binding domain, RBD-like"/>
    <property type="match status" value="1"/>
</dbReference>
<reference evidence="3 4" key="1">
    <citation type="submission" date="2014-01" db="EMBL/GenBank/DDBJ databases">
        <title>Actinotalea ferrariae CF5-4.</title>
        <authorList>
            <person name="Chen F."/>
            <person name="Li Y."/>
            <person name="Wang G."/>
        </authorList>
    </citation>
    <scope>NUCLEOTIDE SEQUENCE [LARGE SCALE GENOMIC DNA]</scope>
    <source>
        <strain evidence="3 4">CF5-4</strain>
    </source>
</reference>
<dbReference type="SUPFAM" id="SSF52540">
    <property type="entry name" value="P-loop containing nucleoside triphosphate hydrolases"/>
    <property type="match status" value="2"/>
</dbReference>
<feature type="domain" description="TrwC relaxase" evidence="2">
    <location>
        <begin position="10"/>
        <end position="361"/>
    </location>
</feature>
<dbReference type="AlphaFoldDB" id="A0A021VMY9"/>
<dbReference type="Pfam" id="PF08751">
    <property type="entry name" value="TrwC"/>
    <property type="match status" value="1"/>
</dbReference>
<comment type="caution">
    <text evidence="3">The sequence shown here is derived from an EMBL/GenBank/DDBJ whole genome shotgun (WGS) entry which is preliminary data.</text>
</comment>
<dbReference type="InterPro" id="IPR027417">
    <property type="entry name" value="P-loop_NTPase"/>
</dbReference>
<proteinExistence type="predicted"/>
<gene>
    <name evidence="3" type="ORF">N866_08285</name>
</gene>
<keyword evidence="4" id="KW-1185">Reference proteome</keyword>
<protein>
    <submittedName>
        <fullName evidence="3">Conjugal transfer protein</fullName>
    </submittedName>
</protein>
<accession>A0A021VMY9</accession>
<evidence type="ECO:0000313" key="3">
    <source>
        <dbReference type="EMBL" id="EYR62468.1"/>
    </source>
</evidence>
<dbReference type="InterPro" id="IPR050534">
    <property type="entry name" value="Coronavir_polyprotein_1ab"/>
</dbReference>
<evidence type="ECO:0000256" key="1">
    <source>
        <dbReference type="SAM" id="MobiDB-lite"/>
    </source>
</evidence>
<dbReference type="Pfam" id="PF13604">
    <property type="entry name" value="AAA_30"/>
    <property type="match status" value="1"/>
</dbReference>
<dbReference type="InterPro" id="IPR014862">
    <property type="entry name" value="TrwC"/>
</dbReference>
<dbReference type="PANTHER" id="PTHR43788">
    <property type="entry name" value="DNA2/NAM7 HELICASE FAMILY MEMBER"/>
    <property type="match status" value="1"/>
</dbReference>
<sequence>MVMTMHRLTAGAGYQYLLKHTASGDCDRSAGSDLTAYYTASGNPPGRWYGRGLDALGGDAVTAGARVEEPQMANLFGHGTDPTTGVALGRAYRTYTPASDRIATQVASLPGELTGETREAAVAAITRVELAKRTPSAVAGFDLTFSPAKSVSALWAVADARTQSAVLAGHRAAVEQALGFLEDTAAFTRTGKDGCQQHRVDGLIAAGFDHWDSRAGDPNLHTHLVIANKVRGPGGAWLSVDSRALHHAVVMVSEVYDDFLADELARRLPVQFGWRPRGPRRTPAFEVEGVDDALMTEFSTRTTQIDEAMTDVLAEFYATHGRGPNRIEVTRLRQQVTRTVRPDKHVTPLADLLTLWRARATGRTGKTPAELTAAVLRVSHTVPLRAGLIPGAVIDRLAQHTIGQVMTRRSTWTRWNVLAEAARATRAIRMSTPADRTALLERVTDTALASCVSLQAPDPLRVPASYTRHDGTSVFTRTGEDRYTHRQVLDAEARLLDAATLDTGAPTAPAWMAKAVTSRPVHRTDGRTVTLAEDQADAVHHIATSPTRVDVLVGPAGTGKTTTLAALRTVWEQAHGRGTVVGLAPSATAAAELGHALGIGCENTAKWLHESTGPGATRRTALLAHLRAERATALGVDQRARLRTIDTAINTITAQGQRWRLRRDELLIVDEASLAGTFTLDALTAQATAAGAKVLLVGDHHQLSAVDAGGAFHLLAERTRPATLTSLWRFTHPWEAAATRRLRTGDPRVIDTYLEHDRVSAGPAEAMCEDAYTAWQTDTEHGTAAILIAPDSHTVTIMNTRAHNDRVTDGLVHPDGLVKTDGTRIGVGDRVLTRCNDRRLRGPHGHVRNGDLWHVTALTADGGLVVTPLTRTGSAVHAAKGEVAGGEVTLPARYVAEHVDLGYATTTHRAQGITVDRSHVLAAPGTVRENLYVAMTRGRHDNHLYLALDDVDPTCDHPPDRHPHTEARGILETILATSGAELSATETLAASQHAATSLQRLEPIRQTLLADAATHRWEATFPALGISARQCEEISTSPARGALITALERGRALGHPMPQVLAGLIAARPLDNSDDVVGDIASVLHHRVSDWLHTQVQDPTTIRPAPDLTAAPADLVDLVRHVDQLIADRTHALNAGALSDPPDGLVMAPAPTGLGLRSGSRDAIAARVAHDDLPDGPTTGTPTPMTASPPNADAERSPTR</sequence>
<dbReference type="Proteomes" id="UP000019753">
    <property type="component" value="Unassembled WGS sequence"/>
</dbReference>
<evidence type="ECO:0000259" key="2">
    <source>
        <dbReference type="Pfam" id="PF08751"/>
    </source>
</evidence>
<organism evidence="3 4">
    <name type="scientific">Actinotalea ferrariae CF5-4</name>
    <dbReference type="NCBI Taxonomy" id="948458"/>
    <lineage>
        <taxon>Bacteria</taxon>
        <taxon>Bacillati</taxon>
        <taxon>Actinomycetota</taxon>
        <taxon>Actinomycetes</taxon>
        <taxon>Micrococcales</taxon>
        <taxon>Cellulomonadaceae</taxon>
        <taxon>Actinotalea</taxon>
    </lineage>
</organism>
<dbReference type="NCBIfam" id="NF041492">
    <property type="entry name" value="MobF"/>
    <property type="match status" value="1"/>
</dbReference>